<reference evidence="1 2" key="1">
    <citation type="submission" date="2019-08" db="EMBL/GenBank/DDBJ databases">
        <authorList>
            <person name="Lei W."/>
        </authorList>
    </citation>
    <scope>NUCLEOTIDE SEQUENCE [LARGE SCALE GENOMIC DNA]</scope>
    <source>
        <strain evidence="1 2">CCUG 58627</strain>
    </source>
</reference>
<organism evidence="1 2">
    <name type="scientific">Corynebacterium canis</name>
    <dbReference type="NCBI Taxonomy" id="679663"/>
    <lineage>
        <taxon>Bacteria</taxon>
        <taxon>Bacillati</taxon>
        <taxon>Actinomycetota</taxon>
        <taxon>Actinomycetes</taxon>
        <taxon>Mycobacteriales</taxon>
        <taxon>Corynebacteriaceae</taxon>
        <taxon>Corynebacterium</taxon>
    </lineage>
</organism>
<dbReference type="RefSeq" id="WP_146324719.1">
    <property type="nucleotide sequence ID" value="NZ_BAABLR010000005.1"/>
</dbReference>
<dbReference type="Proteomes" id="UP000320791">
    <property type="component" value="Unassembled WGS sequence"/>
</dbReference>
<accession>A0A5C5UEY4</accession>
<protein>
    <submittedName>
        <fullName evidence="1">Uncharacterized protein</fullName>
    </submittedName>
</protein>
<dbReference type="OrthoDB" id="2061990at2"/>
<comment type="caution">
    <text evidence="1">The sequence shown here is derived from an EMBL/GenBank/DDBJ whole genome shotgun (WGS) entry which is preliminary data.</text>
</comment>
<name>A0A5C5UEY4_9CORY</name>
<evidence type="ECO:0000313" key="2">
    <source>
        <dbReference type="Proteomes" id="UP000320791"/>
    </source>
</evidence>
<dbReference type="AlphaFoldDB" id="A0A5C5UEY4"/>
<dbReference type="EMBL" id="VOHM01000018">
    <property type="protein sequence ID" value="TWT24203.1"/>
    <property type="molecule type" value="Genomic_DNA"/>
</dbReference>
<gene>
    <name evidence="1" type="ORF">FRX94_08565</name>
</gene>
<proteinExistence type="predicted"/>
<evidence type="ECO:0000313" key="1">
    <source>
        <dbReference type="EMBL" id="TWT24203.1"/>
    </source>
</evidence>
<keyword evidence="2" id="KW-1185">Reference proteome</keyword>
<sequence length="116" mass="12887">MEAMELNGGRFYLRPLHDDDRIDDRPALAHITDDPAELIAVAREGWASESMFTWAVCEQTNVEMLALAVFDGTVKVTPIGDPQRILPNDPVLPQKTVADAVVAGEETVTRWSESFF</sequence>